<comment type="caution">
    <text evidence="1">The sequence shown here is derived from an EMBL/GenBank/DDBJ whole genome shotgun (WGS) entry which is preliminary data.</text>
</comment>
<name>A0A4S8KFY6_MUSBA</name>
<dbReference type="AlphaFoldDB" id="A0A4S8KFY6"/>
<dbReference type="Proteomes" id="UP000317650">
    <property type="component" value="Chromosome 4"/>
</dbReference>
<protein>
    <submittedName>
        <fullName evidence="1">Uncharacterized protein</fullName>
    </submittedName>
</protein>
<organism evidence="1 2">
    <name type="scientific">Musa balbisiana</name>
    <name type="common">Banana</name>
    <dbReference type="NCBI Taxonomy" id="52838"/>
    <lineage>
        <taxon>Eukaryota</taxon>
        <taxon>Viridiplantae</taxon>
        <taxon>Streptophyta</taxon>
        <taxon>Embryophyta</taxon>
        <taxon>Tracheophyta</taxon>
        <taxon>Spermatophyta</taxon>
        <taxon>Magnoliopsida</taxon>
        <taxon>Liliopsida</taxon>
        <taxon>Zingiberales</taxon>
        <taxon>Musaceae</taxon>
        <taxon>Musa</taxon>
    </lineage>
</organism>
<evidence type="ECO:0000313" key="2">
    <source>
        <dbReference type="Proteomes" id="UP000317650"/>
    </source>
</evidence>
<accession>A0A4S8KFY6</accession>
<evidence type="ECO:0000313" key="1">
    <source>
        <dbReference type="EMBL" id="THU74171.1"/>
    </source>
</evidence>
<proteinExistence type="predicted"/>
<sequence length="67" mass="6956">MRVAEAALGRVGADGQEAADEEGVLGEAGGDDLSLGLFQLPHGLALLQQPQQKAAPTAAYMCVKKEY</sequence>
<reference evidence="1 2" key="1">
    <citation type="journal article" date="2019" name="Nat. Plants">
        <title>Genome sequencing of Musa balbisiana reveals subgenome evolution and function divergence in polyploid bananas.</title>
        <authorList>
            <person name="Yao X."/>
        </authorList>
    </citation>
    <scope>NUCLEOTIDE SEQUENCE [LARGE SCALE GENOMIC DNA]</scope>
    <source>
        <strain evidence="2">cv. DH-PKW</strain>
        <tissue evidence="1">Leaves</tissue>
    </source>
</reference>
<gene>
    <name evidence="1" type="ORF">C4D60_Mb04t30540</name>
</gene>
<keyword evidence="2" id="KW-1185">Reference proteome</keyword>
<dbReference type="EMBL" id="PYDT01000001">
    <property type="protein sequence ID" value="THU74171.1"/>
    <property type="molecule type" value="Genomic_DNA"/>
</dbReference>